<evidence type="ECO:0000313" key="3">
    <source>
        <dbReference type="Proteomes" id="UP000243859"/>
    </source>
</evidence>
<organism evidence="2 3">
    <name type="scientific">Rhodovulum imhoffii</name>
    <dbReference type="NCBI Taxonomy" id="365340"/>
    <lineage>
        <taxon>Bacteria</taxon>
        <taxon>Pseudomonadati</taxon>
        <taxon>Pseudomonadota</taxon>
        <taxon>Alphaproteobacteria</taxon>
        <taxon>Rhodobacterales</taxon>
        <taxon>Paracoccaceae</taxon>
        <taxon>Rhodovulum</taxon>
    </lineage>
</organism>
<protein>
    <submittedName>
        <fullName evidence="2">Uncharacterized protein</fullName>
    </submittedName>
</protein>
<name>A0A2T5BLA2_9RHOB</name>
<dbReference type="EMBL" id="QAAA01000041">
    <property type="protein sequence ID" value="PTM99683.1"/>
    <property type="molecule type" value="Genomic_DNA"/>
</dbReference>
<dbReference type="Proteomes" id="UP000243859">
    <property type="component" value="Unassembled WGS sequence"/>
</dbReference>
<feature type="region of interest" description="Disordered" evidence="1">
    <location>
        <begin position="169"/>
        <end position="188"/>
    </location>
</feature>
<dbReference type="AlphaFoldDB" id="A0A2T5BLA2"/>
<feature type="non-terminal residue" evidence="2">
    <location>
        <position position="1"/>
    </location>
</feature>
<gene>
    <name evidence="2" type="ORF">C8N32_1411</name>
</gene>
<accession>A0A2T5BLA2</accession>
<feature type="compositionally biased region" description="Basic and acidic residues" evidence="1">
    <location>
        <begin position="178"/>
        <end position="188"/>
    </location>
</feature>
<sequence>SRRNSGVGLFPFPIEHLLVPQLVLSTSFGQVQTYTHAVLLEGKEGWGAVGFCGRPDLAEKKRREHPGSIVVECGILGDRAADMPALEAAEHAEPVAGDAPEREQTVDEKIAAATVHGPKPKRTIGSLVQELLMDPGRSAENRFHVRNHVSTAVRFGGKNTQNCRRFVGDKGRHRRSKKGGEAHPHRLDQRHPFNRRISDGIRDFPLEGPKLYRPRLRTDAFRQNHFGLDPFGHPHTGQ</sequence>
<proteinExistence type="predicted"/>
<keyword evidence="3" id="KW-1185">Reference proteome</keyword>
<evidence type="ECO:0000313" key="2">
    <source>
        <dbReference type="EMBL" id="PTM99683.1"/>
    </source>
</evidence>
<evidence type="ECO:0000256" key="1">
    <source>
        <dbReference type="SAM" id="MobiDB-lite"/>
    </source>
</evidence>
<comment type="caution">
    <text evidence="2">The sequence shown here is derived from an EMBL/GenBank/DDBJ whole genome shotgun (WGS) entry which is preliminary data.</text>
</comment>
<reference evidence="2 3" key="1">
    <citation type="submission" date="2018-04" db="EMBL/GenBank/DDBJ databases">
        <title>Genomic Encyclopedia of Archaeal and Bacterial Type Strains, Phase II (KMG-II): from individual species to whole genera.</title>
        <authorList>
            <person name="Goeker M."/>
        </authorList>
    </citation>
    <scope>NUCLEOTIDE SEQUENCE [LARGE SCALE GENOMIC DNA]</scope>
    <source>
        <strain evidence="2 3">DSM 18064</strain>
    </source>
</reference>